<evidence type="ECO:0000313" key="2">
    <source>
        <dbReference type="EMBL" id="EGO18919.1"/>
    </source>
</evidence>
<evidence type="ECO:0000256" key="1">
    <source>
        <dbReference type="SAM" id="MobiDB-lite"/>
    </source>
</evidence>
<dbReference type="RefSeq" id="XP_007324143.1">
    <property type="nucleotide sequence ID" value="XM_007324081.1"/>
</dbReference>
<accession>F8PD70</accession>
<name>F8PD70_SERL9</name>
<gene>
    <name evidence="2" type="ORF">SERLADRAFT_479978</name>
</gene>
<reference evidence="3" key="1">
    <citation type="journal article" date="2011" name="Science">
        <title>The plant cell wall-decomposing machinery underlies the functional diversity of forest fungi.</title>
        <authorList>
            <person name="Eastwood D.C."/>
            <person name="Floudas D."/>
            <person name="Binder M."/>
            <person name="Majcherczyk A."/>
            <person name="Schneider P."/>
            <person name="Aerts A."/>
            <person name="Asiegbu F.O."/>
            <person name="Baker S.E."/>
            <person name="Barry K."/>
            <person name="Bendiksby M."/>
            <person name="Blumentritt M."/>
            <person name="Coutinho P.M."/>
            <person name="Cullen D."/>
            <person name="de Vries R.P."/>
            <person name="Gathman A."/>
            <person name="Goodell B."/>
            <person name="Henrissat B."/>
            <person name="Ihrmark K."/>
            <person name="Kauserud H."/>
            <person name="Kohler A."/>
            <person name="LaButti K."/>
            <person name="Lapidus A."/>
            <person name="Lavin J.L."/>
            <person name="Lee Y.-H."/>
            <person name="Lindquist E."/>
            <person name="Lilly W."/>
            <person name="Lucas S."/>
            <person name="Morin E."/>
            <person name="Murat C."/>
            <person name="Oguiza J.A."/>
            <person name="Park J."/>
            <person name="Pisabarro A.G."/>
            <person name="Riley R."/>
            <person name="Rosling A."/>
            <person name="Salamov A."/>
            <person name="Schmidt O."/>
            <person name="Schmutz J."/>
            <person name="Skrede I."/>
            <person name="Stenlid J."/>
            <person name="Wiebenga A."/>
            <person name="Xie X."/>
            <person name="Kuees U."/>
            <person name="Hibbett D.S."/>
            <person name="Hoffmeister D."/>
            <person name="Hoegberg N."/>
            <person name="Martin F."/>
            <person name="Grigoriev I.V."/>
            <person name="Watkinson S.C."/>
        </authorList>
    </citation>
    <scope>NUCLEOTIDE SEQUENCE [LARGE SCALE GENOMIC DNA]</scope>
    <source>
        <strain evidence="3">S7.9</strain>
    </source>
</reference>
<dbReference type="EMBL" id="GL945445">
    <property type="protein sequence ID" value="EGO18919.1"/>
    <property type="molecule type" value="Genomic_DNA"/>
</dbReference>
<sequence length="76" mass="8726">MKNHTMRKHFTGSGGFGESLRVVRTKTSPVIQCENKEIHNEAVISLRGQMMEPSKRKGRGEERPSGRNRKNEVWMS</sequence>
<organism evidence="3">
    <name type="scientific">Serpula lacrymans var. lacrymans (strain S7.9)</name>
    <name type="common">Dry rot fungus</name>
    <dbReference type="NCBI Taxonomy" id="578457"/>
    <lineage>
        <taxon>Eukaryota</taxon>
        <taxon>Fungi</taxon>
        <taxon>Dikarya</taxon>
        <taxon>Basidiomycota</taxon>
        <taxon>Agaricomycotina</taxon>
        <taxon>Agaricomycetes</taxon>
        <taxon>Agaricomycetidae</taxon>
        <taxon>Boletales</taxon>
        <taxon>Coniophorineae</taxon>
        <taxon>Serpulaceae</taxon>
        <taxon>Serpula</taxon>
    </lineage>
</organism>
<feature type="region of interest" description="Disordered" evidence="1">
    <location>
        <begin position="47"/>
        <end position="76"/>
    </location>
</feature>
<dbReference type="GeneID" id="18821442"/>
<dbReference type="KEGG" id="sla:SERLADRAFT_479978"/>
<dbReference type="HOGENOM" id="CLU_2655984_0_0_1"/>
<protein>
    <submittedName>
        <fullName evidence="2">Uncharacterized protein</fullName>
    </submittedName>
</protein>
<proteinExistence type="predicted"/>
<feature type="compositionally biased region" description="Basic and acidic residues" evidence="1">
    <location>
        <begin position="53"/>
        <end position="76"/>
    </location>
</feature>
<dbReference type="AlphaFoldDB" id="F8PD70"/>
<dbReference type="Proteomes" id="UP000008064">
    <property type="component" value="Unassembled WGS sequence"/>
</dbReference>
<evidence type="ECO:0000313" key="3">
    <source>
        <dbReference type="Proteomes" id="UP000008064"/>
    </source>
</evidence>